<feature type="compositionally biased region" description="Polar residues" evidence="1">
    <location>
        <begin position="955"/>
        <end position="979"/>
    </location>
</feature>
<feature type="compositionally biased region" description="Polar residues" evidence="1">
    <location>
        <begin position="1119"/>
        <end position="1128"/>
    </location>
</feature>
<evidence type="ECO:0000256" key="1">
    <source>
        <dbReference type="SAM" id="MobiDB-lite"/>
    </source>
</evidence>
<dbReference type="InParanoid" id="A0A165TRF1"/>
<keyword evidence="2" id="KW-0812">Transmembrane</keyword>
<dbReference type="OrthoDB" id="10688327at2759"/>
<feature type="compositionally biased region" description="Polar residues" evidence="1">
    <location>
        <begin position="1321"/>
        <end position="1335"/>
    </location>
</feature>
<evidence type="ECO:0000256" key="2">
    <source>
        <dbReference type="SAM" id="Phobius"/>
    </source>
</evidence>
<proteinExistence type="predicted"/>
<feature type="compositionally biased region" description="Basic and acidic residues" evidence="1">
    <location>
        <begin position="1338"/>
        <end position="1349"/>
    </location>
</feature>
<feature type="region of interest" description="Disordered" evidence="1">
    <location>
        <begin position="724"/>
        <end position="746"/>
    </location>
</feature>
<feature type="compositionally biased region" description="Basic residues" evidence="1">
    <location>
        <begin position="1357"/>
        <end position="1366"/>
    </location>
</feature>
<feature type="region of interest" description="Disordered" evidence="1">
    <location>
        <begin position="947"/>
        <end position="1366"/>
    </location>
</feature>
<sequence>MAPAATPSSTPTSPSATPFVSTLQIIVGFVVAFVLLFLAAVGVSVLRYHEKKILERSRAVLPAPAAASNAKVEPESAKAGVLPDSSETFVPIEVDRSAVEHEVVVQKDITDALKSDLVVESKTTEVAVADDSAQHAIQSVYDDAFESIDLSDALSPTPHTHPAKTFQPFWLVHEPAQPLQASIVTSYDIANPIVDNVRESKAAAGVSINEAKHVCHPVEEEDKDEPAHDAYEGIVKLYEAPSQDQTCLAVVVYSPPAVYEMHASDKPAADITVFANSGEVLAPATDISIPDISFVDSSTALVPISRVSQHFDSAVQSTPATQESPYILDPDPFRVSLFGINAFRVLTGERIYGPMTKGDMTVWRKINEPHPSEREATLGKRDGRRYFSREVRRQLIAIRDEQEREIAKPPIPPPSKNPRRGTPARRAEIEQLLASLVSYEPGPFIPQSTYEYPTPSTHPKRNSTSSIARSDSVSRLSHSATHNRQHSISSILAATSINERYHSANIAIEHETPLLGGTSITSSIARSDSVSRLSHSATHNRQHSISSILAATPINEHHHSTDISTEHETPLLGGTSVTSSIARSESVSRLSHSATHNRQHSISSIFVATSIHEHHTMNIASEHGAPILGGTSIEVLSMRIASRDSGENVVDLGSCLEEVSQEAHKQSGEYDKEQDGIEEKEVRENEWLEGDHDKFEKRRRRQTRLRDLKMDELSMDGLGVTIRRDESSRVEKNKRKAREVDEMDDDYAEGDTTVFEEHSSAHGLPNDQPVQHVTLALEASTEKEQKAGGPQMTDVLYESYDESVPPSDLSDSPRIPSLDDIVGEVQQLEDLNSSVSSTATMVDNPQPVVKTTRTSAGQLLHPTLFNQEPMSSSHHSAQKLPPSTSSSKLRSPRVGTASQYGDNEHIGSTRSGCILSVGDLCPVTPAWSSPSTDVAVPHIPKTGASIPAATPFTWHPSSSESSTLSQRNSNIRSTRNGVPNSEDDHSRTASPATSGILAPNMDLNSARTITPSLTSSSSPLSTTSPDRKSRNTTPSAARPIKSPSASTSYTPLSAKRGTEFRDPRIGSSPAKPYSMESWPSPISCEGSQIPASPLAISRPGVGPRYKLHSIDTGFKPSSMEPQRASSLPQKPAPPETVRQSLADLTNSTNKDPLDAGSKPSSMETRPSTRLRRPPTHVVAKGRHPRHSRPSINTSPPTPPMPPVVKSRLPRVPVAGITNGRRTSTKVPTHGSPSRTSAPAVSKAIVRSPPAAGPSRSSAVPVKKPSASRATDTPDTSIPFTAASQRRQDSRTSSGRATLNQQHVPPKPKPSVVRPPVAKRSATVNPQDNGSHSPSQHDGGCRCGKDHSEGGRPSSRYSRPRRDHWIP</sequence>
<feature type="compositionally biased region" description="Basic residues" evidence="1">
    <location>
        <begin position="1168"/>
        <end position="1188"/>
    </location>
</feature>
<organism evidence="3 4">
    <name type="scientific">Neolentinus lepideus HHB14362 ss-1</name>
    <dbReference type="NCBI Taxonomy" id="1314782"/>
    <lineage>
        <taxon>Eukaryota</taxon>
        <taxon>Fungi</taxon>
        <taxon>Dikarya</taxon>
        <taxon>Basidiomycota</taxon>
        <taxon>Agaricomycotina</taxon>
        <taxon>Agaricomycetes</taxon>
        <taxon>Gloeophyllales</taxon>
        <taxon>Gloeophyllaceae</taxon>
        <taxon>Neolentinus</taxon>
    </lineage>
</organism>
<feature type="compositionally biased region" description="Low complexity" evidence="1">
    <location>
        <begin position="1309"/>
        <end position="1320"/>
    </location>
</feature>
<dbReference type="EMBL" id="KV425564">
    <property type="protein sequence ID" value="KZT27066.1"/>
    <property type="molecule type" value="Genomic_DNA"/>
</dbReference>
<reference evidence="3 4" key="1">
    <citation type="journal article" date="2016" name="Mol. Biol. Evol.">
        <title>Comparative Genomics of Early-Diverging Mushroom-Forming Fungi Provides Insights into the Origins of Lignocellulose Decay Capabilities.</title>
        <authorList>
            <person name="Nagy L.G."/>
            <person name="Riley R."/>
            <person name="Tritt A."/>
            <person name="Adam C."/>
            <person name="Daum C."/>
            <person name="Floudas D."/>
            <person name="Sun H."/>
            <person name="Yadav J.S."/>
            <person name="Pangilinan J."/>
            <person name="Larsson K.H."/>
            <person name="Matsuura K."/>
            <person name="Barry K."/>
            <person name="Labutti K."/>
            <person name="Kuo R."/>
            <person name="Ohm R.A."/>
            <person name="Bhattacharya S.S."/>
            <person name="Shirouzu T."/>
            <person name="Yoshinaga Y."/>
            <person name="Martin F.M."/>
            <person name="Grigoriev I.V."/>
            <person name="Hibbett D.S."/>
        </authorList>
    </citation>
    <scope>NUCLEOTIDE SEQUENCE [LARGE SCALE GENOMIC DNA]</scope>
    <source>
        <strain evidence="3 4">HHB14362 ss-1</strain>
    </source>
</reference>
<feature type="compositionally biased region" description="Low complexity" evidence="1">
    <location>
        <begin position="1245"/>
        <end position="1261"/>
    </location>
</feature>
<feature type="region of interest" description="Disordered" evidence="1">
    <location>
        <begin position="660"/>
        <end position="685"/>
    </location>
</feature>
<feature type="compositionally biased region" description="Polar residues" evidence="1">
    <location>
        <begin position="1219"/>
        <end position="1238"/>
    </location>
</feature>
<name>A0A165TRF1_9AGAM</name>
<feature type="compositionally biased region" description="Basic and acidic residues" evidence="1">
    <location>
        <begin position="398"/>
        <end position="407"/>
    </location>
</feature>
<feature type="region of interest" description="Disordered" evidence="1">
    <location>
        <begin position="866"/>
        <end position="909"/>
    </location>
</feature>
<feature type="compositionally biased region" description="Low complexity" evidence="1">
    <location>
        <begin position="1010"/>
        <end position="1024"/>
    </location>
</feature>
<gene>
    <name evidence="3" type="ORF">NEOLEDRAFT_1240711</name>
</gene>
<keyword evidence="2" id="KW-0472">Membrane</keyword>
<feature type="region of interest" description="Disordered" evidence="1">
    <location>
        <begin position="398"/>
        <end position="423"/>
    </location>
</feature>
<feature type="compositionally biased region" description="Basic and acidic residues" evidence="1">
    <location>
        <begin position="661"/>
        <end position="685"/>
    </location>
</feature>
<feature type="compositionally biased region" description="Polar residues" evidence="1">
    <location>
        <begin position="1267"/>
        <end position="1302"/>
    </location>
</feature>
<dbReference type="Proteomes" id="UP000076761">
    <property type="component" value="Unassembled WGS sequence"/>
</dbReference>
<accession>A0A165TRF1</accession>
<evidence type="ECO:0000313" key="4">
    <source>
        <dbReference type="Proteomes" id="UP000076761"/>
    </source>
</evidence>
<feature type="region of interest" description="Disordered" evidence="1">
    <location>
        <begin position="447"/>
        <end position="487"/>
    </location>
</feature>
<protein>
    <submittedName>
        <fullName evidence="3">Uncharacterized protein</fullName>
    </submittedName>
</protein>
<feature type="compositionally biased region" description="Polar residues" evidence="1">
    <location>
        <begin position="1137"/>
        <end position="1150"/>
    </location>
</feature>
<feature type="transmembrane region" description="Helical" evidence="2">
    <location>
        <begin position="25"/>
        <end position="48"/>
    </location>
</feature>
<evidence type="ECO:0000313" key="3">
    <source>
        <dbReference type="EMBL" id="KZT27066.1"/>
    </source>
</evidence>
<keyword evidence="2" id="KW-1133">Transmembrane helix</keyword>
<feature type="compositionally biased region" description="Polar residues" evidence="1">
    <location>
        <begin position="866"/>
        <end position="889"/>
    </location>
</feature>
<keyword evidence="4" id="KW-1185">Reference proteome</keyword>